<protein>
    <submittedName>
        <fullName evidence="4">Uncharacterized protein</fullName>
    </submittedName>
</protein>
<feature type="compositionally biased region" description="Pro residues" evidence="1">
    <location>
        <begin position="116"/>
        <end position="125"/>
    </location>
</feature>
<sequence length="133" mass="13416">MWSARRRTAVLTALSVLAGTVVGMLTNIVTDRPGPAVAGGLAVAIVAAVTLAVLLARAGESPAPESADHVQLADRGHILDTHVDVGPGSAARTRQEARDGGSITGSSIVIRSHSETPPPPRPGPALPGGTDPR</sequence>
<evidence type="ECO:0000313" key="3">
    <source>
        <dbReference type="EMBL" id="GIE39690.1"/>
    </source>
</evidence>
<dbReference type="EMBL" id="JACHNC010000001">
    <property type="protein sequence ID" value="MBB4753083.1"/>
    <property type="molecule type" value="Genomic_DNA"/>
</dbReference>
<accession>A0A7W7HM43</accession>
<dbReference type="EMBL" id="BOMP01000034">
    <property type="protein sequence ID" value="GIE39690.1"/>
    <property type="molecule type" value="Genomic_DNA"/>
</dbReference>
<dbReference type="RefSeq" id="WP_188124823.1">
    <property type="nucleotide sequence ID" value="NZ_BOMP01000034.1"/>
</dbReference>
<keyword evidence="2" id="KW-0472">Membrane</keyword>
<reference evidence="4 5" key="1">
    <citation type="submission" date="2020-08" db="EMBL/GenBank/DDBJ databases">
        <title>Sequencing the genomes of 1000 actinobacteria strains.</title>
        <authorList>
            <person name="Klenk H.-P."/>
        </authorList>
    </citation>
    <scope>NUCLEOTIDE SEQUENCE [LARGE SCALE GENOMIC DNA]</scope>
    <source>
        <strain evidence="4 5">DSM 43150</strain>
    </source>
</reference>
<evidence type="ECO:0000256" key="1">
    <source>
        <dbReference type="SAM" id="MobiDB-lite"/>
    </source>
</evidence>
<name>A0A7W7HM43_9ACTN</name>
<gene>
    <name evidence="3" type="ORF">Alo02nite_25880</name>
    <name evidence="4" type="ORF">BJ964_007244</name>
</gene>
<feature type="region of interest" description="Disordered" evidence="1">
    <location>
        <begin position="83"/>
        <end position="133"/>
    </location>
</feature>
<evidence type="ECO:0000313" key="4">
    <source>
        <dbReference type="EMBL" id="MBB4753083.1"/>
    </source>
</evidence>
<keyword evidence="2" id="KW-1133">Transmembrane helix</keyword>
<dbReference type="AlphaFoldDB" id="A0A7W7HM43"/>
<organism evidence="4 5">
    <name type="scientific">Actinoplanes lobatus</name>
    <dbReference type="NCBI Taxonomy" id="113568"/>
    <lineage>
        <taxon>Bacteria</taxon>
        <taxon>Bacillati</taxon>
        <taxon>Actinomycetota</taxon>
        <taxon>Actinomycetes</taxon>
        <taxon>Micromonosporales</taxon>
        <taxon>Micromonosporaceae</taxon>
        <taxon>Actinoplanes</taxon>
    </lineage>
</organism>
<keyword evidence="2" id="KW-0812">Transmembrane</keyword>
<feature type="transmembrane region" description="Helical" evidence="2">
    <location>
        <begin position="33"/>
        <end position="56"/>
    </location>
</feature>
<evidence type="ECO:0000313" key="5">
    <source>
        <dbReference type="Proteomes" id="UP000590511"/>
    </source>
</evidence>
<comment type="caution">
    <text evidence="4">The sequence shown here is derived from an EMBL/GenBank/DDBJ whole genome shotgun (WGS) entry which is preliminary data.</text>
</comment>
<reference evidence="3 6" key="2">
    <citation type="submission" date="2021-01" db="EMBL/GenBank/DDBJ databases">
        <title>Whole genome shotgun sequence of Actinoplanes lobatus NBRC 12513.</title>
        <authorList>
            <person name="Komaki H."/>
            <person name="Tamura T."/>
        </authorList>
    </citation>
    <scope>NUCLEOTIDE SEQUENCE [LARGE SCALE GENOMIC DNA]</scope>
    <source>
        <strain evidence="3 6">NBRC 12513</strain>
    </source>
</reference>
<dbReference type="Proteomes" id="UP000631312">
    <property type="component" value="Unassembled WGS sequence"/>
</dbReference>
<dbReference type="Proteomes" id="UP000590511">
    <property type="component" value="Unassembled WGS sequence"/>
</dbReference>
<proteinExistence type="predicted"/>
<keyword evidence="6" id="KW-1185">Reference proteome</keyword>
<evidence type="ECO:0000256" key="2">
    <source>
        <dbReference type="SAM" id="Phobius"/>
    </source>
</evidence>
<evidence type="ECO:0000313" key="6">
    <source>
        <dbReference type="Proteomes" id="UP000631312"/>
    </source>
</evidence>